<accession>A0A9N8EUF2</accession>
<dbReference type="Proteomes" id="UP001153069">
    <property type="component" value="Unassembled WGS sequence"/>
</dbReference>
<evidence type="ECO:0000313" key="3">
    <source>
        <dbReference type="Proteomes" id="UP001153069"/>
    </source>
</evidence>
<gene>
    <name evidence="2" type="ORF">SEMRO_2213_G319290.1</name>
</gene>
<name>A0A9N8EUF2_9STRA</name>
<protein>
    <submittedName>
        <fullName evidence="2">Uncharacterized protein</fullName>
    </submittedName>
</protein>
<evidence type="ECO:0000256" key="1">
    <source>
        <dbReference type="SAM" id="MobiDB-lite"/>
    </source>
</evidence>
<proteinExistence type="predicted"/>
<keyword evidence="3" id="KW-1185">Reference proteome</keyword>
<dbReference type="AlphaFoldDB" id="A0A9N8EUF2"/>
<reference evidence="2" key="1">
    <citation type="submission" date="2020-06" db="EMBL/GenBank/DDBJ databases">
        <authorList>
            <consortium name="Plant Systems Biology data submission"/>
        </authorList>
    </citation>
    <scope>NUCLEOTIDE SEQUENCE</scope>
    <source>
        <strain evidence="2">D6</strain>
    </source>
</reference>
<feature type="region of interest" description="Disordered" evidence="1">
    <location>
        <begin position="300"/>
        <end position="323"/>
    </location>
</feature>
<organism evidence="2 3">
    <name type="scientific">Seminavis robusta</name>
    <dbReference type="NCBI Taxonomy" id="568900"/>
    <lineage>
        <taxon>Eukaryota</taxon>
        <taxon>Sar</taxon>
        <taxon>Stramenopiles</taxon>
        <taxon>Ochrophyta</taxon>
        <taxon>Bacillariophyta</taxon>
        <taxon>Bacillariophyceae</taxon>
        <taxon>Bacillariophycidae</taxon>
        <taxon>Naviculales</taxon>
        <taxon>Naviculaceae</taxon>
        <taxon>Seminavis</taxon>
    </lineage>
</organism>
<dbReference type="EMBL" id="CAICTM010002211">
    <property type="protein sequence ID" value="CAB9528382.1"/>
    <property type="molecule type" value="Genomic_DNA"/>
</dbReference>
<evidence type="ECO:0000313" key="2">
    <source>
        <dbReference type="EMBL" id="CAB9528382.1"/>
    </source>
</evidence>
<comment type="caution">
    <text evidence="2">The sequence shown here is derived from an EMBL/GenBank/DDBJ whole genome shotgun (WGS) entry which is preliminary data.</text>
</comment>
<dbReference type="OrthoDB" id="54551at2759"/>
<sequence>MAAITITQEQLQEIMKEAMKAALTHARQATGTYSVVPGGGEGLDTTWDLTSDKGMKYFQMKYFQEATKAPTVLYDGSIEKLHHFLGLVKKRSMTYGMMAVISNINVGNNTTRAILTEYGSITQEQMKAHAETYQREDNRKRQAAKMVEALIANSIEQDVFDELEQYEEKYTVKVTPTGGTAEVKRQDGPMIPINLYDIQAFNRKVNGLIVSLRARQAQVPTLIAPLFRAYKTCEDKMFAQYFSRKEEQYEDGSLGADMEHAELIRLANEKYKIITGKKEWKQKTEHELEFMALKAEVADQSKEEGAYAKTQSEGNWQGREPME</sequence>